<keyword evidence="7" id="KW-1185">Reference proteome</keyword>
<gene>
    <name evidence="6" type="ORF">GTQ38_10900</name>
</gene>
<dbReference type="InterPro" id="IPR047565">
    <property type="entry name" value="Alpha-macroglob_thiol-ester_cl"/>
</dbReference>
<dbReference type="InterPro" id="IPR011625">
    <property type="entry name" value="A2M_N_BRD"/>
</dbReference>
<sequence>MRIGKTFCLLAVFLLLACTSGEEKKSITVNNLNDYTNYISQVTQGIISTRDDIRVVLTHPVQGWESGDELEDALLTSKPRVKGKLKTLDPRTISFSPEDGLDQDTEYLFTLNLGAIVDDIPKDRRLLTFGLKTIKQQFNVYSGPLQSRTKDLQYLEAQMRSADLMSLEMAKELIRVERDGKALPINFEEGIQESRQFVFRVDSILRLEEDSELLISWNGKKMGIESQGKNTVKIPGKNNFTVLDIRVEQNPQQHLLINFSDPLKKGQNFNGLIVLEGDDNPKYSVEGSTLKLYPSKDIKGTATLEFFEGIQNQEGYKTKLSLQQLVSFEQLKPQLKLLSNATILPSSNNLKINFETVNLLAVDVKVLKIYQSNIMQFLQGNKLNGAYNLRSVARPIAQKKISLQSNISDVDGKWKAHALDLSKLISPEVGAIYRVEFDFKPSYSAYSCNTDNFDTLDSSEENFDEAQEDSSWDGVENYYSNYYYNYDWNERENPCHTSYYYDKKVGLNVLATDIGVTVKKGVNKSYFVAVNDLLNTNPIAGAKVSFYNYQQQLIGSVTTDADGTSIFDSEKLAYFAKVESEGQVNYVKLNDGNVLSVSKFNVAGVELQKGLKGFLFAERGVWRPGDKVFLSFMLNDKANELPEDHPVTLTLFDPYNKKTYREVKTSGLNGFYNFNIATSENAPTGNWLAKVSVGGASFTKSLRIETIKPNRLKIKTDFGAEILSSQNPIKGTMEVKWLHGAIARNMKADITARFASQSTSFGSFPGYTFDDPTRRFSTEEQSVFDGRVDAQGEASFQLKPQLSSAAPGMLRASFITKVYETGGDFSTDVFSKSYSPFSTYVGLNVPKGDKTRGMLLTDTKHLFEVVTVDEQGVPRPVKDLRVTMHKVNWRWWWDTSEENLSNFSSSNYREKVFEERINTGTDGKGTFEFELKYPEWGRYLVRVEDENGGHASGKTIYIDWPGWAGKSRKNDPSAATMLVFSADKEKYNVSEKATVTFPSSEGGRALVTVENGSEVLESLWVETQNGETKFDLDIKDLYTPNVYVHISLLQPHANTLNDAPIRLYGVLPLSVEDPKTRLQPEIDLADVLRPEETVSLRVSERNGRTMTYSIAMVDEGLLDLTRFKTPDPWGGFYARQALGVKTWDIYDDVIGAFGGRIDQVFAIGGDGDLAGAKNQKANRFEPMVVHLGPFELKPGQTDSHDIRIPKYVGSVRTMLVASDLSSEAYGATEKTTPVRKPLMVLASLPRKITPGEKVTLPVTVFAMEKKVKNVTLRVRPDKSFNITGSSSQTLSFSEPDEKMAYFELTVSELQGIGKVVVEASGDGEKASFEVPIDVINPNPLTTEVQDFVLDPGSTRTIELETFGISGSNGVQAEFSTLPPMNFNGRMQYLIHYPHGCVEQITSAAFPQLYLSDIFNLDTSKQQEIQRNVEAAIRRLGNYQLVNGGFSYWPGASNPNDWGTSFAGHFLLEAERKGYVLPIGFKSSWVDYQSRLAKQWRSDGRYPDLAQAYRLYVLALSGNADIASMNRLRETSGLGLETRYRLAAAYGLIGQKRIALDLIGNSSPDFSLYKDHSKTYGSASRNRAMALETLILLKDKVRAQEMAKTLAADLNERRWMSTQTTSYCLLAMAKFAEMIGGKEISAELSVNGKTLNTTTEKTLAVSDLPIQQGRNQISLTNKGSNTLYLSLVSSGVLAVGQERTQQRNLSVGISYKGRDGSAVNISRLQQGTNFVAEISLTNTSSRPIENMALTEIFPSGWEIVNTRFTDFGNFAENKVSYTDLRDDRAMFYFDLKRNETRTFRLLLNASYPGRYYLPGIQAEGMYNNDYIARTSGSWVEVVR</sequence>
<evidence type="ECO:0000256" key="3">
    <source>
        <dbReference type="SAM" id="SignalP"/>
    </source>
</evidence>
<dbReference type="InterPro" id="IPR021868">
    <property type="entry name" value="Alpha_2_Macroglob_MG3"/>
</dbReference>
<keyword evidence="2 3" id="KW-0732">Signal</keyword>
<dbReference type="Pfam" id="PF07703">
    <property type="entry name" value="A2M_BRD"/>
    <property type="match status" value="1"/>
</dbReference>
<comment type="caution">
    <text evidence="6">The sequence shown here is derived from an EMBL/GenBank/DDBJ whole genome shotgun (WGS) entry which is preliminary data.</text>
</comment>
<evidence type="ECO:0000313" key="7">
    <source>
        <dbReference type="Proteomes" id="UP000475249"/>
    </source>
</evidence>
<evidence type="ECO:0000259" key="4">
    <source>
        <dbReference type="SMART" id="SM01359"/>
    </source>
</evidence>
<organism evidence="6 7">
    <name type="scientific">Poritiphilus flavus</name>
    <dbReference type="NCBI Taxonomy" id="2697053"/>
    <lineage>
        <taxon>Bacteria</taxon>
        <taxon>Pseudomonadati</taxon>
        <taxon>Bacteroidota</taxon>
        <taxon>Flavobacteriia</taxon>
        <taxon>Flavobacteriales</taxon>
        <taxon>Flavobacteriaceae</taxon>
        <taxon>Poritiphilus</taxon>
    </lineage>
</organism>
<protein>
    <recommendedName>
        <fullName evidence="8">Alpha-2-macroglobulin family protein</fullName>
    </recommendedName>
</protein>
<dbReference type="InterPro" id="IPR041246">
    <property type="entry name" value="Bact_MG10"/>
</dbReference>
<dbReference type="GO" id="GO:0005615">
    <property type="term" value="C:extracellular space"/>
    <property type="evidence" value="ECO:0007669"/>
    <property type="project" value="InterPro"/>
</dbReference>
<dbReference type="CDD" id="cd02891">
    <property type="entry name" value="A2M_like"/>
    <property type="match status" value="1"/>
</dbReference>
<dbReference type="Gene3D" id="2.60.40.1930">
    <property type="match status" value="1"/>
</dbReference>
<dbReference type="SMART" id="SM01419">
    <property type="entry name" value="Thiol-ester_cl"/>
    <property type="match status" value="1"/>
</dbReference>
<dbReference type="Pfam" id="PF01835">
    <property type="entry name" value="MG2"/>
    <property type="match status" value="1"/>
</dbReference>
<dbReference type="InterPro" id="IPR001599">
    <property type="entry name" value="Macroglobln_a2"/>
</dbReference>
<evidence type="ECO:0000313" key="6">
    <source>
        <dbReference type="EMBL" id="NAS12511.1"/>
    </source>
</evidence>
<dbReference type="InterPro" id="IPR041462">
    <property type="entry name" value="Bact_A2M_MG6"/>
</dbReference>
<evidence type="ECO:0000256" key="2">
    <source>
        <dbReference type="ARBA" id="ARBA00022729"/>
    </source>
</evidence>
<dbReference type="Pfam" id="PF17973">
    <property type="entry name" value="bMG10"/>
    <property type="match status" value="1"/>
</dbReference>
<accession>A0A6L9ED04</accession>
<dbReference type="EMBL" id="WXYO01000005">
    <property type="protein sequence ID" value="NAS12511.1"/>
    <property type="molecule type" value="Genomic_DNA"/>
</dbReference>
<feature type="domain" description="Alpha-2-macroglobulin" evidence="5">
    <location>
        <begin position="1184"/>
        <end position="1274"/>
    </location>
</feature>
<dbReference type="GO" id="GO:0004866">
    <property type="term" value="F:endopeptidase inhibitor activity"/>
    <property type="evidence" value="ECO:0007669"/>
    <property type="project" value="InterPro"/>
</dbReference>
<evidence type="ECO:0000256" key="1">
    <source>
        <dbReference type="ARBA" id="ARBA00010556"/>
    </source>
</evidence>
<dbReference type="RefSeq" id="WP_161435551.1">
    <property type="nucleotide sequence ID" value="NZ_WXYO01000005.1"/>
</dbReference>
<dbReference type="Pfam" id="PF00207">
    <property type="entry name" value="A2M"/>
    <property type="match status" value="1"/>
</dbReference>
<dbReference type="PANTHER" id="PTHR40094">
    <property type="entry name" value="ALPHA-2-MACROGLOBULIN HOMOLOG"/>
    <property type="match status" value="1"/>
</dbReference>
<dbReference type="SUPFAM" id="SSF48239">
    <property type="entry name" value="Terpenoid cyclases/Protein prenyltransferases"/>
    <property type="match status" value="1"/>
</dbReference>
<dbReference type="Proteomes" id="UP000475249">
    <property type="component" value="Unassembled WGS sequence"/>
</dbReference>
<dbReference type="PANTHER" id="PTHR40094:SF1">
    <property type="entry name" value="UBIQUITIN DOMAIN-CONTAINING PROTEIN"/>
    <property type="match status" value="1"/>
</dbReference>
<dbReference type="InterPro" id="IPR002890">
    <property type="entry name" value="MG2"/>
</dbReference>
<feature type="chain" id="PRO_5026723949" description="Alpha-2-macroglobulin family protein" evidence="3">
    <location>
        <begin position="18"/>
        <end position="1838"/>
    </location>
</feature>
<reference evidence="6 7" key="1">
    <citation type="submission" date="2020-01" db="EMBL/GenBank/DDBJ databases">
        <title>Bacteria diversity of Porities sp.</title>
        <authorList>
            <person name="Wang G."/>
        </authorList>
    </citation>
    <scope>NUCLEOTIDE SEQUENCE [LARGE SCALE GENOMIC DNA]</scope>
    <source>
        <strain evidence="6 7">R33</strain>
    </source>
</reference>
<dbReference type="InterPro" id="IPR041203">
    <property type="entry name" value="Bact_A2M_MG5"/>
</dbReference>
<dbReference type="Pfam" id="PF07678">
    <property type="entry name" value="TED_complement"/>
    <property type="match status" value="1"/>
</dbReference>
<dbReference type="SMART" id="SM01359">
    <property type="entry name" value="A2M_N_2"/>
    <property type="match status" value="1"/>
</dbReference>
<feature type="domain" description="Alpha-2-macroglobulin bait region" evidence="4">
    <location>
        <begin position="978"/>
        <end position="1120"/>
    </location>
</feature>
<evidence type="ECO:0000259" key="5">
    <source>
        <dbReference type="SMART" id="SM01360"/>
    </source>
</evidence>
<dbReference type="InterPro" id="IPR011626">
    <property type="entry name" value="Alpha-macroglobulin_TED"/>
</dbReference>
<feature type="signal peptide" evidence="3">
    <location>
        <begin position="1"/>
        <end position="17"/>
    </location>
</feature>
<dbReference type="InterPro" id="IPR008930">
    <property type="entry name" value="Terpenoid_cyclase/PrenylTrfase"/>
</dbReference>
<evidence type="ECO:0008006" key="8">
    <source>
        <dbReference type="Google" id="ProtNLM"/>
    </source>
</evidence>
<dbReference type="Pfam" id="PF17972">
    <property type="entry name" value="bMG5"/>
    <property type="match status" value="1"/>
</dbReference>
<dbReference type="InterPro" id="IPR051802">
    <property type="entry name" value="YfhM-like"/>
</dbReference>
<proteinExistence type="inferred from homology"/>
<dbReference type="PROSITE" id="PS51257">
    <property type="entry name" value="PROKAR_LIPOPROTEIN"/>
    <property type="match status" value="1"/>
</dbReference>
<dbReference type="Gene3D" id="1.50.10.20">
    <property type="match status" value="1"/>
</dbReference>
<dbReference type="Pfam" id="PF11974">
    <property type="entry name" value="bMG3"/>
    <property type="match status" value="1"/>
</dbReference>
<name>A0A6L9ED04_9FLAO</name>
<comment type="similarity">
    <text evidence="1">Belongs to the protease inhibitor I39 (alpha-2-macroglobulin) family. Bacterial alpha-2-macroglobulin subfamily.</text>
</comment>
<dbReference type="Pfam" id="PF17962">
    <property type="entry name" value="bMG6"/>
    <property type="match status" value="1"/>
</dbReference>
<dbReference type="SMART" id="SM01360">
    <property type="entry name" value="A2M"/>
    <property type="match status" value="1"/>
</dbReference>